<accession>A0A4P9ZRA8</accession>
<feature type="domain" description="Prenylcysteine lyase" evidence="9">
    <location>
        <begin position="135"/>
        <end position="502"/>
    </location>
</feature>
<reference evidence="11" key="1">
    <citation type="journal article" date="2018" name="Nat. Microbiol.">
        <title>Leveraging single-cell genomics to expand the fungal tree of life.</title>
        <authorList>
            <person name="Ahrendt S.R."/>
            <person name="Quandt C.A."/>
            <person name="Ciobanu D."/>
            <person name="Clum A."/>
            <person name="Salamov A."/>
            <person name="Andreopoulos B."/>
            <person name="Cheng J.F."/>
            <person name="Woyke T."/>
            <person name="Pelin A."/>
            <person name="Henrissat B."/>
            <person name="Reynolds N.K."/>
            <person name="Benny G.L."/>
            <person name="Smith M.E."/>
            <person name="James T.Y."/>
            <person name="Grigoriev I.V."/>
        </authorList>
    </citation>
    <scope>NUCLEOTIDE SEQUENCE [LARGE SCALE GENOMIC DNA]</scope>
    <source>
        <strain evidence="11">RSA 468</strain>
    </source>
</reference>
<protein>
    <recommendedName>
        <fullName evidence="9">Prenylcysteine lyase domain-containing protein</fullName>
    </recommendedName>
</protein>
<evidence type="ECO:0000256" key="1">
    <source>
        <dbReference type="ARBA" id="ARBA00001974"/>
    </source>
</evidence>
<feature type="chain" id="PRO_5020469349" description="Prenylcysteine lyase domain-containing protein" evidence="8">
    <location>
        <begin position="17"/>
        <end position="517"/>
    </location>
</feature>
<dbReference type="Pfam" id="PF13450">
    <property type="entry name" value="NAD_binding_8"/>
    <property type="match status" value="1"/>
</dbReference>
<keyword evidence="5" id="KW-0274">FAD</keyword>
<keyword evidence="6" id="KW-0560">Oxidoreductase</keyword>
<dbReference type="AlphaFoldDB" id="A0A4P9ZRA8"/>
<dbReference type="Gene3D" id="3.90.660.10">
    <property type="match status" value="1"/>
</dbReference>
<dbReference type="GO" id="GO:0030327">
    <property type="term" value="P:prenylated protein catabolic process"/>
    <property type="evidence" value="ECO:0007669"/>
    <property type="project" value="TreeGrafter"/>
</dbReference>
<gene>
    <name evidence="10" type="ORF">BJ085DRAFT_27169</name>
</gene>
<comment type="similarity">
    <text evidence="2">Belongs to the prenylcysteine oxidase family.</text>
</comment>
<dbReference type="PANTHER" id="PTHR15944:SF0">
    <property type="entry name" value="PRENYLCYSTEINE LYASE DOMAIN-CONTAINING PROTEIN"/>
    <property type="match status" value="1"/>
</dbReference>
<evidence type="ECO:0000256" key="4">
    <source>
        <dbReference type="ARBA" id="ARBA00022729"/>
    </source>
</evidence>
<evidence type="ECO:0000256" key="7">
    <source>
        <dbReference type="ARBA" id="ARBA00023180"/>
    </source>
</evidence>
<evidence type="ECO:0000256" key="3">
    <source>
        <dbReference type="ARBA" id="ARBA00022630"/>
    </source>
</evidence>
<proteinExistence type="inferred from homology"/>
<dbReference type="Pfam" id="PF07156">
    <property type="entry name" value="Prenylcys_lyase"/>
    <property type="match status" value="1"/>
</dbReference>
<keyword evidence="4 8" id="KW-0732">Signal</keyword>
<name>A0A4P9ZRA8_9FUNG</name>
<organism evidence="10 11">
    <name type="scientific">Dimargaris cristalligena</name>
    <dbReference type="NCBI Taxonomy" id="215637"/>
    <lineage>
        <taxon>Eukaryota</taxon>
        <taxon>Fungi</taxon>
        <taxon>Fungi incertae sedis</taxon>
        <taxon>Zoopagomycota</taxon>
        <taxon>Kickxellomycotina</taxon>
        <taxon>Dimargaritomycetes</taxon>
        <taxon>Dimargaritales</taxon>
        <taxon>Dimargaritaceae</taxon>
        <taxon>Dimargaris</taxon>
    </lineage>
</organism>
<comment type="cofactor">
    <cofactor evidence="1">
        <name>FAD</name>
        <dbReference type="ChEBI" id="CHEBI:57692"/>
    </cofactor>
</comment>
<evidence type="ECO:0000256" key="6">
    <source>
        <dbReference type="ARBA" id="ARBA00023002"/>
    </source>
</evidence>
<evidence type="ECO:0000259" key="9">
    <source>
        <dbReference type="Pfam" id="PF07156"/>
    </source>
</evidence>
<evidence type="ECO:0000256" key="2">
    <source>
        <dbReference type="ARBA" id="ARBA00009967"/>
    </source>
</evidence>
<dbReference type="Gene3D" id="3.50.50.60">
    <property type="entry name" value="FAD/NAD(P)-binding domain"/>
    <property type="match status" value="2"/>
</dbReference>
<feature type="signal peptide" evidence="8">
    <location>
        <begin position="1"/>
        <end position="16"/>
    </location>
</feature>
<evidence type="ECO:0000256" key="5">
    <source>
        <dbReference type="ARBA" id="ARBA00022827"/>
    </source>
</evidence>
<evidence type="ECO:0000313" key="10">
    <source>
        <dbReference type="EMBL" id="RKP35281.1"/>
    </source>
</evidence>
<sequence length="517" mass="58270">MYIGFGLLCGLSLVSAGAIYDATEPVRVAVVGGGVYGVASAFFLQYGMEQFGVPIEITIFEKADRIGGQVRRIHLPYPLQTIEVTAGHNLIRDSDRYVSALVRNHGLTLIKSTDPFAEDKRYGIWDGKKFVFRNSRFEPLGVAKTALHYGIRSKKKAEELSTNHVSKHNGVYSERYPFETMEQGLRRFAAKSETQCSILDAAGATDDVRERYLNEVVEARIRFELYQTFSDVHCAALAETLYPQGRYLIKEGFDELLKRLQIISGATVKYQTEVTTITKRKGGRAIYSLTTADGQIDNFDAVVLATSQASLPDRNAIVFDGLANPPKNDQVKYQSLYTTVVIGQLNWDHFNHHIRSRRTRFVRPSHRYDYIISTETSMEEALFNSITTVHTLTKNELQGLIKQGGLNDEQINPLETVTVTKVTSHRQLDSSDLNQLFTTVVWFHANEHFRYPILSPRANQDFPHIKLDDRVYYPNAMDAFIDTVEHATLAGDNVAQLIVEDLLSIIGYSSDLENQGH</sequence>
<dbReference type="Proteomes" id="UP000268162">
    <property type="component" value="Unassembled WGS sequence"/>
</dbReference>
<keyword evidence="11" id="KW-1185">Reference proteome</keyword>
<dbReference type="InterPro" id="IPR036188">
    <property type="entry name" value="FAD/NAD-bd_sf"/>
</dbReference>
<dbReference type="GO" id="GO:0001735">
    <property type="term" value="F:prenylcysteine oxidase activity"/>
    <property type="evidence" value="ECO:0007669"/>
    <property type="project" value="InterPro"/>
</dbReference>
<keyword evidence="7" id="KW-0325">Glycoprotein</keyword>
<evidence type="ECO:0000256" key="8">
    <source>
        <dbReference type="SAM" id="SignalP"/>
    </source>
</evidence>
<dbReference type="PANTHER" id="PTHR15944">
    <property type="entry name" value="FARNESYLCYSTEINE LYASE"/>
    <property type="match status" value="1"/>
</dbReference>
<dbReference type="GO" id="GO:0030328">
    <property type="term" value="P:prenylcysteine catabolic process"/>
    <property type="evidence" value="ECO:0007669"/>
    <property type="project" value="InterPro"/>
</dbReference>
<dbReference type="InterPro" id="IPR010795">
    <property type="entry name" value="Prenylcys_lyase"/>
</dbReference>
<evidence type="ECO:0000313" key="11">
    <source>
        <dbReference type="Proteomes" id="UP000268162"/>
    </source>
</evidence>
<dbReference type="EMBL" id="ML002912">
    <property type="protein sequence ID" value="RKP35281.1"/>
    <property type="molecule type" value="Genomic_DNA"/>
</dbReference>
<dbReference type="InterPro" id="IPR017046">
    <property type="entry name" value="Prenylcysteine_Oxase1"/>
</dbReference>
<dbReference type="SUPFAM" id="SSF51905">
    <property type="entry name" value="FAD/NAD(P)-binding domain"/>
    <property type="match status" value="1"/>
</dbReference>
<keyword evidence="3" id="KW-0285">Flavoprotein</keyword>